<organism evidence="2 4">
    <name type="scientific">Thermoproteota archaeon</name>
    <dbReference type="NCBI Taxonomy" id="2056631"/>
    <lineage>
        <taxon>Archaea</taxon>
        <taxon>Thermoproteota</taxon>
    </lineage>
</organism>
<accession>A0A523B9Z3</accession>
<dbReference type="EMBL" id="QNVI01000064">
    <property type="protein sequence ID" value="TDA37758.1"/>
    <property type="molecule type" value="Genomic_DNA"/>
</dbReference>
<evidence type="ECO:0000313" key="3">
    <source>
        <dbReference type="Proteomes" id="UP000316080"/>
    </source>
</evidence>
<protein>
    <recommendedName>
        <fullName evidence="5">DUF1795 domain-containing protein</fullName>
    </recommendedName>
</protein>
<evidence type="ECO:0008006" key="5">
    <source>
        <dbReference type="Google" id="ProtNLM"/>
    </source>
</evidence>
<evidence type="ECO:0000313" key="1">
    <source>
        <dbReference type="EMBL" id="RZN56213.1"/>
    </source>
</evidence>
<dbReference type="AlphaFoldDB" id="A0A523B9Z3"/>
<dbReference type="Proteomes" id="UP000316080">
    <property type="component" value="Unassembled WGS sequence"/>
</dbReference>
<reference evidence="2 4" key="1">
    <citation type="journal article" date="2019" name="Nat. Microbiol.">
        <title>Expanding anaerobic alkane metabolism in the domain of Archaea.</title>
        <authorList>
            <person name="Wang Y."/>
            <person name="Wegener G."/>
            <person name="Hou J."/>
            <person name="Wang F."/>
            <person name="Xiao X."/>
        </authorList>
    </citation>
    <scope>NUCLEOTIDE SEQUENCE [LARGE SCALE GENOMIC DNA]</scope>
    <source>
        <strain evidence="2">WYZ-LMO11</strain>
    </source>
</reference>
<proteinExistence type="predicted"/>
<reference evidence="1 3" key="2">
    <citation type="journal article" date="2019" name="Nat. Microbiol.">
        <title>Wide diversity of methane and short-chain alkane metabolisms in uncultured archaea.</title>
        <authorList>
            <person name="Borrel G."/>
            <person name="Adam P.S."/>
            <person name="McKay L.J."/>
            <person name="Chen L.X."/>
            <person name="Sierra-Garcia I.N."/>
            <person name="Sieber C.M."/>
            <person name="Letourneur Q."/>
            <person name="Ghozlane A."/>
            <person name="Andersen G.L."/>
            <person name="Li W.J."/>
            <person name="Hallam S.J."/>
            <person name="Muyzer G."/>
            <person name="de Oliveira V.M."/>
            <person name="Inskeep W.P."/>
            <person name="Banfield J.F."/>
            <person name="Gribaldo S."/>
        </authorList>
    </citation>
    <scope>NUCLEOTIDE SEQUENCE [LARGE SCALE GENOMIC DNA]</scope>
    <source>
        <strain evidence="1">Verst-YHS</strain>
    </source>
</reference>
<sequence>MKFKLFDISIETPRDWRIRITESSNYESGRMAVISPKKLYIAIRWQNTDIKKTSLKDYIEEVLTQRKDKRIKDLKILENTGFEKEGHEYRFIRVSFIYKKLLNPPKPQEYIGYLILCKRTNRLIGAFTNYPIEAVDESIEYLENPLKSINCECNK</sequence>
<gene>
    <name evidence="2" type="ORF">DSO09_06145</name>
    <name evidence="1" type="ORF">EF809_03275</name>
</gene>
<evidence type="ECO:0000313" key="2">
    <source>
        <dbReference type="EMBL" id="TDA37758.1"/>
    </source>
</evidence>
<comment type="caution">
    <text evidence="2">The sequence shown here is derived from an EMBL/GenBank/DDBJ whole genome shotgun (WGS) entry which is preliminary data.</text>
</comment>
<evidence type="ECO:0000313" key="4">
    <source>
        <dbReference type="Proteomes" id="UP000317265"/>
    </source>
</evidence>
<name>A0A523B9Z3_9CREN</name>
<dbReference type="Proteomes" id="UP000317265">
    <property type="component" value="Unassembled WGS sequence"/>
</dbReference>
<dbReference type="EMBL" id="RXIH01000027">
    <property type="protein sequence ID" value="RZN56213.1"/>
    <property type="molecule type" value="Genomic_DNA"/>
</dbReference>